<organism evidence="3 4">
    <name type="scientific">Sulfitobacter geojensis</name>
    <dbReference type="NCBI Taxonomy" id="1342299"/>
    <lineage>
        <taxon>Bacteria</taxon>
        <taxon>Pseudomonadati</taxon>
        <taxon>Pseudomonadota</taxon>
        <taxon>Alphaproteobacteria</taxon>
        <taxon>Rhodobacterales</taxon>
        <taxon>Roseobacteraceae</taxon>
        <taxon>Sulfitobacter</taxon>
    </lineage>
</organism>
<comment type="caution">
    <text evidence="3">The sequence shown here is derived from an EMBL/GenBank/DDBJ whole genome shotgun (WGS) entry which is preliminary data.</text>
</comment>
<dbReference type="EMBL" id="JAFBRM010000008">
    <property type="protein sequence ID" value="MBM1715665.1"/>
    <property type="molecule type" value="Genomic_DNA"/>
</dbReference>
<keyword evidence="4" id="KW-1185">Reference proteome</keyword>
<feature type="region of interest" description="Disordered" evidence="1">
    <location>
        <begin position="1"/>
        <end position="31"/>
    </location>
</feature>
<dbReference type="InterPro" id="IPR012433">
    <property type="entry name" value="Imm11"/>
</dbReference>
<protein>
    <recommendedName>
        <fullName evidence="2">Immunity MXAN-0049 protein domain-containing protein</fullName>
    </recommendedName>
</protein>
<dbReference type="AlphaFoldDB" id="A0AAE3B8G8"/>
<evidence type="ECO:0000313" key="4">
    <source>
        <dbReference type="Proteomes" id="UP000732193"/>
    </source>
</evidence>
<reference evidence="3 4" key="1">
    <citation type="submission" date="2021-01" db="EMBL/GenBank/DDBJ databases">
        <title>Diatom-associated Roseobacters Show Island Model of Population Structure.</title>
        <authorList>
            <person name="Qu L."/>
            <person name="Feng X."/>
            <person name="Chen Y."/>
            <person name="Li L."/>
            <person name="Wang X."/>
            <person name="Hu Z."/>
            <person name="Wang H."/>
            <person name="Luo H."/>
        </authorList>
    </citation>
    <scope>NUCLEOTIDE SEQUENCE [LARGE SCALE GENOMIC DNA]</scope>
    <source>
        <strain evidence="3 4">TR60-84</strain>
    </source>
</reference>
<proteinExistence type="predicted"/>
<name>A0AAE3B8G8_9RHOB</name>
<gene>
    <name evidence="3" type="ORF">JQV55_18995</name>
</gene>
<evidence type="ECO:0000259" key="2">
    <source>
        <dbReference type="Pfam" id="PF07791"/>
    </source>
</evidence>
<feature type="domain" description="Immunity MXAN-0049 protein" evidence="2">
    <location>
        <begin position="60"/>
        <end position="187"/>
    </location>
</feature>
<dbReference type="Proteomes" id="UP000732193">
    <property type="component" value="Unassembled WGS sequence"/>
</dbReference>
<sequence length="198" mass="22089">MPNIRPLDGDTRKLGLVDPTPQGGIPHHGNPKTTLGLAVLPDNMPTRARREGAGPETFPQLDFHHLNAKALISERAKAVMEDMESNRHQFFPVEVTIGKDDAPYGLYFLFFLGTRLDTLDRDLSYPFSDSGICQGISKAPDGRVVLDSEKIGDHHMWAEQYVSCGQSIWLSDRMAERLEAEGLTGLRAFQEIEETKNL</sequence>
<dbReference type="Pfam" id="PF07791">
    <property type="entry name" value="Imm11"/>
    <property type="match status" value="1"/>
</dbReference>
<dbReference type="RefSeq" id="WP_203243413.1">
    <property type="nucleotide sequence ID" value="NZ_JAFBRH010000004.1"/>
</dbReference>
<accession>A0AAE3B8G8</accession>
<evidence type="ECO:0000256" key="1">
    <source>
        <dbReference type="SAM" id="MobiDB-lite"/>
    </source>
</evidence>
<evidence type="ECO:0000313" key="3">
    <source>
        <dbReference type="EMBL" id="MBM1715665.1"/>
    </source>
</evidence>